<dbReference type="AlphaFoldDB" id="A0A815DFM6"/>
<evidence type="ECO:0000256" key="2">
    <source>
        <dbReference type="ARBA" id="ARBA00022741"/>
    </source>
</evidence>
<feature type="binding site" evidence="5">
    <location>
        <position position="125"/>
    </location>
    <ligand>
        <name>ATP</name>
        <dbReference type="ChEBI" id="CHEBI:30616"/>
    </ligand>
</feature>
<gene>
    <name evidence="9" type="ORF">BJG266_LOCUS32107</name>
    <name evidence="10" type="ORF">QVE165_LOCUS49195</name>
</gene>
<dbReference type="InterPro" id="IPR029030">
    <property type="entry name" value="Caspase-like_dom_sf"/>
</dbReference>
<dbReference type="GO" id="GO:0003723">
    <property type="term" value="F:RNA binding"/>
    <property type="evidence" value="ECO:0007669"/>
    <property type="project" value="UniProtKB-UniRule"/>
</dbReference>
<dbReference type="InterPro" id="IPR000719">
    <property type="entry name" value="Prot_kinase_dom"/>
</dbReference>
<dbReference type="EMBL" id="CAJNOM010000876">
    <property type="protein sequence ID" value="CAF1574306.1"/>
    <property type="molecule type" value="Genomic_DNA"/>
</dbReference>
<evidence type="ECO:0000313" key="10">
    <source>
        <dbReference type="EMBL" id="CAF1574306.1"/>
    </source>
</evidence>
<evidence type="ECO:0000313" key="11">
    <source>
        <dbReference type="Proteomes" id="UP000663832"/>
    </source>
</evidence>
<dbReference type="SMART" id="SM00220">
    <property type="entry name" value="S_TKc"/>
    <property type="match status" value="1"/>
</dbReference>
<name>A0A815DFM6_9BILA</name>
<dbReference type="GO" id="GO:0004197">
    <property type="term" value="F:cysteine-type endopeptidase activity"/>
    <property type="evidence" value="ECO:0007669"/>
    <property type="project" value="InterPro"/>
</dbReference>
<dbReference type="InterPro" id="IPR000504">
    <property type="entry name" value="RRM_dom"/>
</dbReference>
<dbReference type="EMBL" id="CAJNOI010000514">
    <property type="protein sequence ID" value="CAF1297699.1"/>
    <property type="molecule type" value="Genomic_DNA"/>
</dbReference>
<dbReference type="InterPro" id="IPR012677">
    <property type="entry name" value="Nucleotide-bd_a/b_plait_sf"/>
</dbReference>
<keyword evidence="4" id="KW-0694">RNA-binding</keyword>
<dbReference type="Gene3D" id="1.10.510.10">
    <property type="entry name" value="Transferase(Phosphotransferase) domain 1"/>
    <property type="match status" value="1"/>
</dbReference>
<comment type="caution">
    <text evidence="9">The sequence shown here is derived from an EMBL/GenBank/DDBJ whole genome shotgun (WGS) entry which is preliminary data.</text>
</comment>
<dbReference type="Proteomes" id="UP000663832">
    <property type="component" value="Unassembled WGS sequence"/>
</dbReference>
<dbReference type="Gene3D" id="3.30.70.330">
    <property type="match status" value="1"/>
</dbReference>
<dbReference type="PROSITE" id="PS50102">
    <property type="entry name" value="RRM"/>
    <property type="match status" value="1"/>
</dbReference>
<dbReference type="Gene3D" id="3.40.50.1460">
    <property type="match status" value="1"/>
</dbReference>
<keyword evidence="1" id="KW-0723">Serine/threonine-protein kinase</keyword>
<keyword evidence="11" id="KW-1185">Reference proteome</keyword>
<dbReference type="GO" id="GO:0006508">
    <property type="term" value="P:proteolysis"/>
    <property type="evidence" value="ECO:0007669"/>
    <property type="project" value="InterPro"/>
</dbReference>
<dbReference type="InterPro" id="IPR007275">
    <property type="entry name" value="YTH_domain"/>
</dbReference>
<dbReference type="InterPro" id="IPR001245">
    <property type="entry name" value="Ser-Thr/Tyr_kinase_cat_dom"/>
</dbReference>
<evidence type="ECO:0000259" key="8">
    <source>
        <dbReference type="PROSITE" id="PS50882"/>
    </source>
</evidence>
<keyword evidence="3 5" id="KW-0067">ATP-binding</keyword>
<dbReference type="GO" id="GO:0004674">
    <property type="term" value="F:protein serine/threonine kinase activity"/>
    <property type="evidence" value="ECO:0007669"/>
    <property type="project" value="UniProtKB-KW"/>
</dbReference>
<dbReference type="InterPro" id="IPR017441">
    <property type="entry name" value="Protein_kinase_ATP_BS"/>
</dbReference>
<dbReference type="SUPFAM" id="SSF52129">
    <property type="entry name" value="Caspase-like"/>
    <property type="match status" value="1"/>
</dbReference>
<proteinExistence type="predicted"/>
<dbReference type="PROSITE" id="PS00108">
    <property type="entry name" value="PROTEIN_KINASE_ST"/>
    <property type="match status" value="1"/>
</dbReference>
<dbReference type="CDD" id="cd13999">
    <property type="entry name" value="STKc_MAP3K-like"/>
    <property type="match status" value="1"/>
</dbReference>
<dbReference type="GO" id="GO:0005524">
    <property type="term" value="F:ATP binding"/>
    <property type="evidence" value="ECO:0007669"/>
    <property type="project" value="UniProtKB-UniRule"/>
</dbReference>
<dbReference type="PROSITE" id="PS00107">
    <property type="entry name" value="PROTEIN_KINASE_ATP"/>
    <property type="match status" value="1"/>
</dbReference>
<dbReference type="SUPFAM" id="SSF56112">
    <property type="entry name" value="Protein kinase-like (PK-like)"/>
    <property type="match status" value="1"/>
</dbReference>
<evidence type="ECO:0000256" key="5">
    <source>
        <dbReference type="PROSITE-ProRule" id="PRU10141"/>
    </source>
</evidence>
<dbReference type="SUPFAM" id="SSF54928">
    <property type="entry name" value="RNA-binding domain, RBD"/>
    <property type="match status" value="1"/>
</dbReference>
<sequence length="624" mass="70682">MEMAGSLIAFACGSRCPAMDGQQRNGLFTKHLLQHIKTPNEDIQLLLRAVRKAVVEESKYGQIPFVSDGLLEKNICLYGQSRYKLDGLIQIPNAELKLDEEIGKGGFGTVYRATWERTHYTVAVKTLHLIHLASNDKRAFEKELKILHNLRSPHIVTLFGACMEDGNYAMVIEYMSLGSLYKVLHEDKDTDKLTLEWPERWSIALQAAIGVNYLHQLSPAILHRDLKSANFLLERIYEGYSVKLCDFGVAQIRNATTRQTTGSTERPISLSWTAPEILDLEDHTEKSDIYSLGIVYWELFEYKIPYDGCTDGVIRQFVLAGKRLKNFEKTPSTFRTIIERCWAHNPSDRPDGSELIQMIKQCIPVETDILQHIFYDAACFVLKTRDEKNITLAKTKGIWITSQANQEKLNRAFQQHQNVILFLSVTGRKGFQGIARLSCESRDASEGIAWMFQTSKKHSSHAVKIDLIPCETLRFCHIDHLFNSLDKNKPVTLSSDGQEIDLDCAKALCRLFPSNPSIDIMPIVTKAISHIDFGFSANTSKLNENGIFISGLPSNMNKQLLFNTIQDMFSTVGQIKIDPLTEKSCIYLFRRKNNMDELTGGATVTFESLETVKKAFEKYNGSIL</sequence>
<dbReference type="InterPro" id="IPR035979">
    <property type="entry name" value="RBD_domain_sf"/>
</dbReference>
<dbReference type="Pfam" id="PF04146">
    <property type="entry name" value="YTH"/>
    <property type="match status" value="1"/>
</dbReference>
<dbReference type="InterPro" id="IPR008271">
    <property type="entry name" value="Ser/Thr_kinase_AS"/>
</dbReference>
<dbReference type="Proteomes" id="UP000663877">
    <property type="component" value="Unassembled WGS sequence"/>
</dbReference>
<dbReference type="PANTHER" id="PTHR44329">
    <property type="entry name" value="SERINE/THREONINE-PROTEIN KINASE TNNI3K-RELATED"/>
    <property type="match status" value="1"/>
</dbReference>
<evidence type="ECO:0000313" key="9">
    <source>
        <dbReference type="EMBL" id="CAF1297699.1"/>
    </source>
</evidence>
<evidence type="ECO:0000256" key="1">
    <source>
        <dbReference type="ARBA" id="ARBA00022527"/>
    </source>
</evidence>
<dbReference type="PRINTS" id="PR00109">
    <property type="entry name" value="TYRKINASE"/>
</dbReference>
<dbReference type="PROSITE" id="PS50882">
    <property type="entry name" value="YTH"/>
    <property type="match status" value="1"/>
</dbReference>
<dbReference type="InterPro" id="IPR011600">
    <property type="entry name" value="Pept_C14_caspase"/>
</dbReference>
<feature type="domain" description="YTH" evidence="8">
    <location>
        <begin position="377"/>
        <end position="512"/>
    </location>
</feature>
<evidence type="ECO:0000256" key="4">
    <source>
        <dbReference type="PROSITE-ProRule" id="PRU00176"/>
    </source>
</evidence>
<keyword evidence="2 5" id="KW-0547">Nucleotide-binding</keyword>
<dbReference type="CDD" id="cd21134">
    <property type="entry name" value="YTH"/>
    <property type="match status" value="1"/>
</dbReference>
<organism evidence="9 12">
    <name type="scientific">Adineta steineri</name>
    <dbReference type="NCBI Taxonomy" id="433720"/>
    <lineage>
        <taxon>Eukaryota</taxon>
        <taxon>Metazoa</taxon>
        <taxon>Spiralia</taxon>
        <taxon>Gnathifera</taxon>
        <taxon>Rotifera</taxon>
        <taxon>Eurotatoria</taxon>
        <taxon>Bdelloidea</taxon>
        <taxon>Adinetida</taxon>
        <taxon>Adinetidae</taxon>
        <taxon>Adineta</taxon>
    </lineage>
</organism>
<dbReference type="Pfam" id="PF00656">
    <property type="entry name" value="Peptidase_C14"/>
    <property type="match status" value="1"/>
</dbReference>
<protein>
    <submittedName>
        <fullName evidence="9">Uncharacterized protein</fullName>
    </submittedName>
</protein>
<dbReference type="InterPro" id="IPR051681">
    <property type="entry name" value="Ser/Thr_Kinases-Pseudokinases"/>
</dbReference>
<feature type="domain" description="RRM" evidence="7">
    <location>
        <begin position="545"/>
        <end position="624"/>
    </location>
</feature>
<dbReference type="Pfam" id="PF07714">
    <property type="entry name" value="PK_Tyr_Ser-Thr"/>
    <property type="match status" value="1"/>
</dbReference>
<feature type="domain" description="Protein kinase" evidence="6">
    <location>
        <begin position="96"/>
        <end position="375"/>
    </location>
</feature>
<keyword evidence="1" id="KW-0808">Transferase</keyword>
<dbReference type="InterPro" id="IPR011009">
    <property type="entry name" value="Kinase-like_dom_sf"/>
</dbReference>
<dbReference type="PROSITE" id="PS50011">
    <property type="entry name" value="PROTEIN_KINASE_DOM"/>
    <property type="match status" value="1"/>
</dbReference>
<dbReference type="Gene3D" id="3.10.590.10">
    <property type="entry name" value="ph1033 like domains"/>
    <property type="match status" value="1"/>
</dbReference>
<evidence type="ECO:0000259" key="7">
    <source>
        <dbReference type="PROSITE" id="PS50102"/>
    </source>
</evidence>
<evidence type="ECO:0000259" key="6">
    <source>
        <dbReference type="PROSITE" id="PS50011"/>
    </source>
</evidence>
<evidence type="ECO:0000313" key="12">
    <source>
        <dbReference type="Proteomes" id="UP000663877"/>
    </source>
</evidence>
<reference evidence="9" key="1">
    <citation type="submission" date="2021-02" db="EMBL/GenBank/DDBJ databases">
        <authorList>
            <person name="Nowell W R."/>
        </authorList>
    </citation>
    <scope>NUCLEOTIDE SEQUENCE</scope>
</reference>
<evidence type="ECO:0000256" key="3">
    <source>
        <dbReference type="ARBA" id="ARBA00022840"/>
    </source>
</evidence>
<dbReference type="OrthoDB" id="10261027at2759"/>
<accession>A0A815DFM6</accession>
<keyword evidence="1" id="KW-0418">Kinase</keyword>